<evidence type="ECO:0000256" key="1">
    <source>
        <dbReference type="ARBA" id="ARBA00023125"/>
    </source>
</evidence>
<dbReference type="PANTHER" id="PTHR33449">
    <property type="entry name" value="NUCLEOID-ASSOCIATED PROTEIN YBAB"/>
    <property type="match status" value="1"/>
</dbReference>
<evidence type="ECO:0000256" key="2">
    <source>
        <dbReference type="HAMAP-Rule" id="MF_00274"/>
    </source>
</evidence>
<comment type="subcellular location">
    <subcellularLocation>
        <location evidence="2">Cytoplasm</location>
        <location evidence="2">Nucleoid</location>
    </subcellularLocation>
</comment>
<comment type="function">
    <text evidence="2">Binds to DNA and alters its conformation. May be involved in regulation of gene expression, nucleoid organization and DNA protection.</text>
</comment>
<keyword evidence="5" id="KW-1185">Reference proteome</keyword>
<reference evidence="4 5" key="1">
    <citation type="submission" date="2023-07" db="EMBL/GenBank/DDBJ databases">
        <title>Sequencing the genomes of 1000 actinobacteria strains.</title>
        <authorList>
            <person name="Klenk H.-P."/>
        </authorList>
    </citation>
    <scope>NUCLEOTIDE SEQUENCE [LARGE SCALE GENOMIC DNA]</scope>
    <source>
        <strain evidence="4 5">DSM 44508</strain>
    </source>
</reference>
<organism evidence="4 5">
    <name type="scientific">Corynebacterium felinum</name>
    <dbReference type="NCBI Taxonomy" id="131318"/>
    <lineage>
        <taxon>Bacteria</taxon>
        <taxon>Bacillati</taxon>
        <taxon>Actinomycetota</taxon>
        <taxon>Actinomycetes</taxon>
        <taxon>Mycobacteriales</taxon>
        <taxon>Corynebacteriaceae</taxon>
        <taxon>Corynebacterium</taxon>
    </lineage>
</organism>
<keyword evidence="1 2" id="KW-0238">DNA-binding</keyword>
<evidence type="ECO:0000313" key="4">
    <source>
        <dbReference type="EMBL" id="MDR7354465.1"/>
    </source>
</evidence>
<dbReference type="PANTHER" id="PTHR33449:SF1">
    <property type="entry name" value="NUCLEOID-ASSOCIATED PROTEIN YBAB"/>
    <property type="match status" value="1"/>
</dbReference>
<gene>
    <name evidence="4" type="ORF">J2S37_001003</name>
</gene>
<protein>
    <recommendedName>
        <fullName evidence="2">Nucleoid-associated protein J2S37_001003</fullName>
    </recommendedName>
</protein>
<dbReference type="SUPFAM" id="SSF82607">
    <property type="entry name" value="YbaB-like"/>
    <property type="match status" value="1"/>
</dbReference>
<comment type="similarity">
    <text evidence="2">Belongs to the YbaB/EbfC family.</text>
</comment>
<dbReference type="HAMAP" id="MF_00274">
    <property type="entry name" value="DNA_YbaB_EbfC"/>
    <property type="match status" value="1"/>
</dbReference>
<dbReference type="Pfam" id="PF02575">
    <property type="entry name" value="YbaB_DNA_bd"/>
    <property type="match status" value="1"/>
</dbReference>
<dbReference type="GO" id="GO:0003677">
    <property type="term" value="F:DNA binding"/>
    <property type="evidence" value="ECO:0007669"/>
    <property type="project" value="UniProtKB-KW"/>
</dbReference>
<dbReference type="RefSeq" id="WP_277104807.1">
    <property type="nucleotide sequence ID" value="NZ_BAAAJS010000009.1"/>
</dbReference>
<name>A0ABU2B783_9CORY</name>
<keyword evidence="3" id="KW-0175">Coiled coil</keyword>
<feature type="coiled-coil region" evidence="3">
    <location>
        <begin position="6"/>
        <end position="33"/>
    </location>
</feature>
<dbReference type="InterPro" id="IPR036894">
    <property type="entry name" value="YbaB-like_sf"/>
</dbReference>
<comment type="subunit">
    <text evidence="2">Homodimer.</text>
</comment>
<dbReference type="PIRSF" id="PIRSF004555">
    <property type="entry name" value="UCP004555"/>
    <property type="match status" value="1"/>
</dbReference>
<dbReference type="Gene3D" id="3.30.1310.10">
    <property type="entry name" value="Nucleoid-associated protein YbaB-like domain"/>
    <property type="match status" value="1"/>
</dbReference>
<accession>A0ABU2B783</accession>
<dbReference type="NCBIfam" id="TIGR00103">
    <property type="entry name" value="DNA_YbaB_EbfC"/>
    <property type="match status" value="1"/>
</dbReference>
<proteinExistence type="inferred from homology"/>
<evidence type="ECO:0000256" key="3">
    <source>
        <dbReference type="SAM" id="Coils"/>
    </source>
</evidence>
<keyword evidence="2" id="KW-0963">Cytoplasm</keyword>
<comment type="caution">
    <text evidence="4">The sequence shown here is derived from an EMBL/GenBank/DDBJ whole genome shotgun (WGS) entry which is preliminary data.</text>
</comment>
<dbReference type="Proteomes" id="UP001183619">
    <property type="component" value="Unassembled WGS sequence"/>
</dbReference>
<sequence length="106" mass="10986">MGQPDMSQILAQAQAMQARLQAAQQEILESVVEGQAGNGLVTATIDGTGRLTALSIKPEVVDPSDVETLQDLVLGAFGDAHDKLAKLAEEKMGPLSQGLDGLGGLF</sequence>
<dbReference type="EMBL" id="JAVDYF010000001">
    <property type="protein sequence ID" value="MDR7354465.1"/>
    <property type="molecule type" value="Genomic_DNA"/>
</dbReference>
<evidence type="ECO:0000313" key="5">
    <source>
        <dbReference type="Proteomes" id="UP001183619"/>
    </source>
</evidence>
<dbReference type="InterPro" id="IPR004401">
    <property type="entry name" value="YbaB/EbfC"/>
</dbReference>